<comment type="caution">
    <text evidence="4">The sequence shown here is derived from an EMBL/GenBank/DDBJ whole genome shotgun (WGS) entry which is preliminary data.</text>
</comment>
<dbReference type="AlphaFoldDB" id="A0A7X4HHR2"/>
<dbReference type="SUPFAM" id="SSF69255">
    <property type="entry name" value="gp5 N-terminal domain-like"/>
    <property type="match status" value="1"/>
</dbReference>
<dbReference type="SUPFAM" id="SSF69349">
    <property type="entry name" value="Phage fibre proteins"/>
    <property type="match status" value="1"/>
</dbReference>
<dbReference type="InterPro" id="IPR006531">
    <property type="entry name" value="Gp5/Vgr_OB"/>
</dbReference>
<sequence length="444" mass="46880">RTDLPQPQMQSAIVVGPEGEEVHCDEMGRVKIRFPGTRAQDHTDRDLAGTTNDEYDSAWIRVASNWAGNGPGHQSQCGTLGLPRIGSEVLVAFLGGDPDKPVIVGQLYNQEGLPPALSTMDGLPGNKHLSGIKSREIKGGRANQLRLDDTTGQISAQLASDHGNSQLNLGFLTQPKSLGYGEPRGQGAELRSDQKVAVRGAEGVLITAAAGTGIKGQFVEREELTRISEGLQKIADQLSKLAVQHAADEENGPALKQLVEKLKQFDEGTSPIVAISGPAGLVIGSTQNIALEAVTDIDIVSAEATHLSSGGVMTTRAAKGVSLFANQGGMKLTAAAGKVSLQAQDDQLEVLAQKVLDIISNTDWINLKAKQGVRINGGGTEIELSASGIKGYTSSNFEMHAAKHQFKSSQDKPLKFPGDVKQHEICIPCLLIAASAHSPFAKSN</sequence>
<evidence type="ECO:0000313" key="4">
    <source>
        <dbReference type="EMBL" id="MYN11461.1"/>
    </source>
</evidence>
<feature type="non-terminal residue" evidence="4">
    <location>
        <position position="1"/>
    </location>
</feature>
<dbReference type="RefSeq" id="WP_161075720.1">
    <property type="nucleotide sequence ID" value="NZ_WWCU01000088.1"/>
</dbReference>
<evidence type="ECO:0000259" key="2">
    <source>
        <dbReference type="Pfam" id="PF10106"/>
    </source>
</evidence>
<dbReference type="InterPro" id="IPR006533">
    <property type="entry name" value="T6SS_Vgr_RhsGE"/>
</dbReference>
<proteinExistence type="predicted"/>
<reference evidence="4 5" key="1">
    <citation type="submission" date="2019-12" db="EMBL/GenBank/DDBJ databases">
        <title>Novel species isolated from a subtropical stream in China.</title>
        <authorList>
            <person name="Lu H."/>
        </authorList>
    </citation>
    <scope>NUCLEOTIDE SEQUENCE [LARGE SCALE GENOMIC DNA]</scope>
    <source>
        <strain evidence="4 5">FT127W</strain>
    </source>
</reference>
<feature type="domain" description="Putative type VI secretion system Rhs element associated Vgr" evidence="3">
    <location>
        <begin position="135"/>
        <end position="242"/>
    </location>
</feature>
<keyword evidence="5" id="KW-1185">Reference proteome</keyword>
<dbReference type="Pfam" id="PF04717">
    <property type="entry name" value="Phage_base_V"/>
    <property type="match status" value="1"/>
</dbReference>
<feature type="domain" description="DUF2345" evidence="2">
    <location>
        <begin position="263"/>
        <end position="408"/>
    </location>
</feature>
<evidence type="ECO:0000259" key="3">
    <source>
        <dbReference type="Pfam" id="PF13296"/>
    </source>
</evidence>
<dbReference type="NCBIfam" id="TIGR01646">
    <property type="entry name" value="vgr_GE"/>
    <property type="match status" value="1"/>
</dbReference>
<dbReference type="Proteomes" id="UP000450676">
    <property type="component" value="Unassembled WGS sequence"/>
</dbReference>
<organism evidence="4 5">
    <name type="scientific">Pseudoduganella aquatica</name>
    <dbReference type="NCBI Taxonomy" id="2660641"/>
    <lineage>
        <taxon>Bacteria</taxon>
        <taxon>Pseudomonadati</taxon>
        <taxon>Pseudomonadota</taxon>
        <taxon>Betaproteobacteria</taxon>
        <taxon>Burkholderiales</taxon>
        <taxon>Oxalobacteraceae</taxon>
        <taxon>Telluria group</taxon>
        <taxon>Pseudoduganella</taxon>
    </lineage>
</organism>
<protein>
    <submittedName>
        <fullName evidence="4">Type VI secretion system tip protein VgrG</fullName>
    </submittedName>
</protein>
<dbReference type="Gene3D" id="2.40.50.230">
    <property type="entry name" value="Gp5 N-terminal domain"/>
    <property type="match status" value="1"/>
</dbReference>
<dbReference type="EMBL" id="WWCU01000088">
    <property type="protein sequence ID" value="MYN11461.1"/>
    <property type="molecule type" value="Genomic_DNA"/>
</dbReference>
<dbReference type="InterPro" id="IPR018769">
    <property type="entry name" value="VgrG2_DUF2345"/>
</dbReference>
<gene>
    <name evidence="4" type="primary">vgrG</name>
    <name evidence="4" type="ORF">GTP77_29570</name>
</gene>
<dbReference type="InterPro" id="IPR028244">
    <property type="entry name" value="T6SS_Rhs_Vgr_dom"/>
</dbReference>
<dbReference type="InterPro" id="IPR037026">
    <property type="entry name" value="Vgr_OB-fold_dom_sf"/>
</dbReference>
<accession>A0A7X4HHR2</accession>
<name>A0A7X4HHR2_9BURK</name>
<dbReference type="Pfam" id="PF13296">
    <property type="entry name" value="T6SS_Vgr"/>
    <property type="match status" value="1"/>
</dbReference>
<evidence type="ECO:0000313" key="5">
    <source>
        <dbReference type="Proteomes" id="UP000450676"/>
    </source>
</evidence>
<dbReference type="Pfam" id="PF10106">
    <property type="entry name" value="DUF2345"/>
    <property type="match status" value="1"/>
</dbReference>
<feature type="domain" description="Gp5/Type VI secretion system Vgr protein OB-fold" evidence="1">
    <location>
        <begin position="50"/>
        <end position="108"/>
    </location>
</feature>
<evidence type="ECO:0000259" key="1">
    <source>
        <dbReference type="Pfam" id="PF04717"/>
    </source>
</evidence>